<proteinExistence type="predicted"/>
<dbReference type="AlphaFoldDB" id="A0A0E9PCB7"/>
<accession>A0A0E9PCB7</accession>
<feature type="region of interest" description="Disordered" evidence="1">
    <location>
        <begin position="1"/>
        <end position="104"/>
    </location>
</feature>
<sequence length="104" mass="11123">MAVMLKKGGKDPHAALSRCRTGAATHGRASRHCCSAPASGDPPRAPRTRERDGSSPRPAARNHPGGKPNRQDDRRSWPQLAQFCKGGQGTLSQGRGRARARSCQ</sequence>
<evidence type="ECO:0000313" key="2">
    <source>
        <dbReference type="EMBL" id="JAH02179.1"/>
    </source>
</evidence>
<protein>
    <submittedName>
        <fullName evidence="2">Uncharacterized protein</fullName>
    </submittedName>
</protein>
<reference evidence="2" key="1">
    <citation type="submission" date="2014-11" db="EMBL/GenBank/DDBJ databases">
        <authorList>
            <person name="Amaro Gonzalez C."/>
        </authorList>
    </citation>
    <scope>NUCLEOTIDE SEQUENCE</scope>
</reference>
<name>A0A0E9PCB7_ANGAN</name>
<organism evidence="2">
    <name type="scientific">Anguilla anguilla</name>
    <name type="common">European freshwater eel</name>
    <name type="synonym">Muraena anguilla</name>
    <dbReference type="NCBI Taxonomy" id="7936"/>
    <lineage>
        <taxon>Eukaryota</taxon>
        <taxon>Metazoa</taxon>
        <taxon>Chordata</taxon>
        <taxon>Craniata</taxon>
        <taxon>Vertebrata</taxon>
        <taxon>Euteleostomi</taxon>
        <taxon>Actinopterygii</taxon>
        <taxon>Neopterygii</taxon>
        <taxon>Teleostei</taxon>
        <taxon>Anguilliformes</taxon>
        <taxon>Anguillidae</taxon>
        <taxon>Anguilla</taxon>
    </lineage>
</organism>
<dbReference type="EMBL" id="GBXM01106398">
    <property type="protein sequence ID" value="JAH02179.1"/>
    <property type="molecule type" value="Transcribed_RNA"/>
</dbReference>
<evidence type="ECO:0000256" key="1">
    <source>
        <dbReference type="SAM" id="MobiDB-lite"/>
    </source>
</evidence>
<reference evidence="2" key="2">
    <citation type="journal article" date="2015" name="Fish Shellfish Immunol.">
        <title>Early steps in the European eel (Anguilla anguilla)-Vibrio vulnificus interaction in the gills: Role of the RtxA13 toxin.</title>
        <authorList>
            <person name="Callol A."/>
            <person name="Pajuelo D."/>
            <person name="Ebbesson L."/>
            <person name="Teles M."/>
            <person name="MacKenzie S."/>
            <person name="Amaro C."/>
        </authorList>
    </citation>
    <scope>NUCLEOTIDE SEQUENCE</scope>
</reference>